<dbReference type="Proteomes" id="UP000001941">
    <property type="component" value="Chromosome"/>
</dbReference>
<protein>
    <submittedName>
        <fullName evidence="1">Uncharacterized protein</fullName>
    </submittedName>
</protein>
<dbReference type="GeneID" id="3925003"/>
<dbReference type="RefSeq" id="WP_011448302.1">
    <property type="nucleotide sequence ID" value="NC_007796.1"/>
</dbReference>
<reference evidence="2" key="1">
    <citation type="journal article" date="2016" name="Stand. Genomic Sci.">
        <title>Complete genome sequence of Methanospirillum hungatei type strain JF1.</title>
        <authorList>
            <person name="Gunsalus R.P."/>
            <person name="Cook L.E."/>
            <person name="Crable B."/>
            <person name="Rohlin L."/>
            <person name="McDonald E."/>
            <person name="Mouttaki H."/>
            <person name="Sieber J.R."/>
            <person name="Poweleit N."/>
            <person name="Zhou H."/>
            <person name="Lapidus A.L."/>
            <person name="Daligault H.E."/>
            <person name="Land M."/>
            <person name="Gilna P."/>
            <person name="Ivanova N."/>
            <person name="Kyrpides N."/>
            <person name="Culley D.E."/>
            <person name="McInerney M.J."/>
        </authorList>
    </citation>
    <scope>NUCLEOTIDE SEQUENCE [LARGE SCALE GENOMIC DNA]</scope>
    <source>
        <strain evidence="2">ATCC 27890 / DSM 864 / NBRC 100397 / JF-1</strain>
    </source>
</reference>
<keyword evidence="2" id="KW-1185">Reference proteome</keyword>
<dbReference type="HOGENOM" id="CLU_2597732_0_0_2"/>
<dbReference type="AlphaFoldDB" id="Q2FP28"/>
<gene>
    <name evidence="1" type="ordered locus">Mhun_1282</name>
</gene>
<evidence type="ECO:0000313" key="1">
    <source>
        <dbReference type="EMBL" id="ABD41025.1"/>
    </source>
</evidence>
<dbReference type="OrthoDB" id="59577at2157"/>
<name>Q2FP28_METHJ</name>
<dbReference type="STRING" id="323259.Mhun_1282"/>
<evidence type="ECO:0000313" key="2">
    <source>
        <dbReference type="Proteomes" id="UP000001941"/>
    </source>
</evidence>
<dbReference type="KEGG" id="mhu:Mhun_1282"/>
<proteinExistence type="predicted"/>
<dbReference type="InParanoid" id="Q2FP28"/>
<accession>Q2FP28</accession>
<dbReference type="eggNOG" id="arCOG06742">
    <property type="taxonomic scope" value="Archaea"/>
</dbReference>
<dbReference type="EMBL" id="CP000254">
    <property type="protein sequence ID" value="ABD41025.1"/>
    <property type="molecule type" value="Genomic_DNA"/>
</dbReference>
<dbReference type="EnsemblBacteria" id="ABD41025">
    <property type="protein sequence ID" value="ABD41025"/>
    <property type="gene ID" value="Mhun_1282"/>
</dbReference>
<sequence length="79" mass="9419">MELDRIFLNYFIFGRDSLLSVQDLWRYCVPFDEFRQQYGTIIMNGGTGEYSDNRMLLPYHGYWVYMTGEGELAGLRYKP</sequence>
<organism evidence="1 2">
    <name type="scientific">Methanospirillum hungatei JF-1 (strain ATCC 27890 / DSM 864 / NBRC 100397 / JF-1)</name>
    <dbReference type="NCBI Taxonomy" id="323259"/>
    <lineage>
        <taxon>Archaea</taxon>
        <taxon>Methanobacteriati</taxon>
        <taxon>Methanobacteriota</taxon>
        <taxon>Stenosarchaea group</taxon>
        <taxon>Methanomicrobia</taxon>
        <taxon>Methanomicrobiales</taxon>
        <taxon>Methanospirillaceae</taxon>
        <taxon>Methanospirillum</taxon>
    </lineage>
</organism>